<dbReference type="PANTHER" id="PTHR11669:SF0">
    <property type="entry name" value="PROTEIN STICHEL-LIKE 2"/>
    <property type="match status" value="1"/>
</dbReference>
<proteinExistence type="predicted"/>
<sequence length="295" mass="32949">PKTLEEIVGNSEVSGALEGMLRDLEVCPHAFFLSGPTGCGKTTVGRIIATRLGCVGSDFREIDSADFRGIDTVREIRKQSQFKPLEGSCRVWLIDECHKLTNDAQNALLKILEDTPQHVYFILCTTEPQRLLGTIKGRCSQFQVKPLNERQMFGLLRSVVKAENESMVKTVYEQIAQDSFGHPRNALQILDQVLRVDVEQRLEVAQRSAEEQSQSIELCRALVAGGAWKEVRVILNGLKDQEPESIRRHVLGYAQGVLLKGDNIRAGLVLEEFVEPFWNSGYPGLVHACYAAIKN</sequence>
<name>A0A0F8WVU8_9ZZZZ</name>
<comment type="caution">
    <text evidence="2">The sequence shown here is derived from an EMBL/GenBank/DDBJ whole genome shotgun (WGS) entry which is preliminary data.</text>
</comment>
<dbReference type="CDD" id="cd00009">
    <property type="entry name" value="AAA"/>
    <property type="match status" value="1"/>
</dbReference>
<gene>
    <name evidence="2" type="ORF">LCGC14_3019020</name>
</gene>
<dbReference type="AlphaFoldDB" id="A0A0F8WVU8"/>
<feature type="domain" description="AAA+ ATPase" evidence="1">
    <location>
        <begin position="27"/>
        <end position="157"/>
    </location>
</feature>
<dbReference type="Gene3D" id="1.10.8.60">
    <property type="match status" value="1"/>
</dbReference>
<protein>
    <recommendedName>
        <fullName evidence="1">AAA+ ATPase domain-containing protein</fullName>
    </recommendedName>
</protein>
<dbReference type="SUPFAM" id="SSF52540">
    <property type="entry name" value="P-loop containing nucleoside triphosphate hydrolases"/>
    <property type="match status" value="1"/>
</dbReference>
<dbReference type="InterPro" id="IPR003593">
    <property type="entry name" value="AAA+_ATPase"/>
</dbReference>
<dbReference type="InterPro" id="IPR050238">
    <property type="entry name" value="DNA_Rep/Repair_Clamp_Loader"/>
</dbReference>
<dbReference type="EMBL" id="LAZR01062705">
    <property type="protein sequence ID" value="KKK60972.1"/>
    <property type="molecule type" value="Genomic_DNA"/>
</dbReference>
<evidence type="ECO:0000313" key="2">
    <source>
        <dbReference type="EMBL" id="KKK60972.1"/>
    </source>
</evidence>
<dbReference type="Pfam" id="PF13177">
    <property type="entry name" value="DNA_pol3_delta2"/>
    <property type="match status" value="1"/>
</dbReference>
<feature type="non-terminal residue" evidence="2">
    <location>
        <position position="1"/>
    </location>
</feature>
<dbReference type="SMART" id="SM00382">
    <property type="entry name" value="AAA"/>
    <property type="match status" value="1"/>
</dbReference>
<accession>A0A0F8WVU8</accession>
<dbReference type="Gene3D" id="3.40.50.300">
    <property type="entry name" value="P-loop containing nucleotide triphosphate hydrolases"/>
    <property type="match status" value="1"/>
</dbReference>
<dbReference type="PANTHER" id="PTHR11669">
    <property type="entry name" value="REPLICATION FACTOR C / DNA POLYMERASE III GAMMA-TAU SUBUNIT"/>
    <property type="match status" value="1"/>
</dbReference>
<dbReference type="GO" id="GO:0006261">
    <property type="term" value="P:DNA-templated DNA replication"/>
    <property type="evidence" value="ECO:0007669"/>
    <property type="project" value="TreeGrafter"/>
</dbReference>
<reference evidence="2" key="1">
    <citation type="journal article" date="2015" name="Nature">
        <title>Complex archaea that bridge the gap between prokaryotes and eukaryotes.</title>
        <authorList>
            <person name="Spang A."/>
            <person name="Saw J.H."/>
            <person name="Jorgensen S.L."/>
            <person name="Zaremba-Niedzwiedzka K."/>
            <person name="Martijn J."/>
            <person name="Lind A.E."/>
            <person name="van Eijk R."/>
            <person name="Schleper C."/>
            <person name="Guy L."/>
            <person name="Ettema T.J."/>
        </authorList>
    </citation>
    <scope>NUCLEOTIDE SEQUENCE</scope>
</reference>
<organism evidence="2">
    <name type="scientific">marine sediment metagenome</name>
    <dbReference type="NCBI Taxonomy" id="412755"/>
    <lineage>
        <taxon>unclassified sequences</taxon>
        <taxon>metagenomes</taxon>
        <taxon>ecological metagenomes</taxon>
    </lineage>
</organism>
<dbReference type="InterPro" id="IPR027417">
    <property type="entry name" value="P-loop_NTPase"/>
</dbReference>
<evidence type="ECO:0000259" key="1">
    <source>
        <dbReference type="SMART" id="SM00382"/>
    </source>
</evidence>